<name>A0A0G1W250_9BACT</name>
<evidence type="ECO:0000313" key="2">
    <source>
        <dbReference type="Proteomes" id="UP000034588"/>
    </source>
</evidence>
<comment type="caution">
    <text evidence="1">The sequence shown here is derived from an EMBL/GenBank/DDBJ whole genome shotgun (WGS) entry which is preliminary data.</text>
</comment>
<evidence type="ECO:0000313" key="1">
    <source>
        <dbReference type="EMBL" id="KKW12793.1"/>
    </source>
</evidence>
<dbReference type="AlphaFoldDB" id="A0A0G1W250"/>
<gene>
    <name evidence="1" type="ORF">UY48_C0009G0026</name>
</gene>
<proteinExistence type="predicted"/>
<sequence length="141" mass="15916">MQERQLTFWVVYNWDTKSVELNKDFPTPPKEGGSVSLHRVTTDISRLNPNDQEVQKIVGRSFEEWNTAAKRDSDRPLTHYLASNIMCQAAYLVPPHSYGPEIGAVGSHWGAGGLGTEHVDKHITRIKLPGEKTIKITVEYE</sequence>
<dbReference type="EMBL" id="LCQD01000009">
    <property type="protein sequence ID" value="KKW12793.1"/>
    <property type="molecule type" value="Genomic_DNA"/>
</dbReference>
<accession>A0A0G1W250</accession>
<dbReference type="Proteomes" id="UP000034588">
    <property type="component" value="Unassembled WGS sequence"/>
</dbReference>
<organism evidence="1 2">
    <name type="scientific">Candidatus Gottesmanbacteria bacterium GW2011_GWB1_49_7</name>
    <dbReference type="NCBI Taxonomy" id="1618448"/>
    <lineage>
        <taxon>Bacteria</taxon>
        <taxon>Candidatus Gottesmaniibacteriota</taxon>
    </lineage>
</organism>
<reference evidence="1 2" key="1">
    <citation type="journal article" date="2015" name="Nature">
        <title>rRNA introns, odd ribosomes, and small enigmatic genomes across a large radiation of phyla.</title>
        <authorList>
            <person name="Brown C.T."/>
            <person name="Hug L.A."/>
            <person name="Thomas B.C."/>
            <person name="Sharon I."/>
            <person name="Castelle C.J."/>
            <person name="Singh A."/>
            <person name="Wilkins M.J."/>
            <person name="Williams K.H."/>
            <person name="Banfield J.F."/>
        </authorList>
    </citation>
    <scope>NUCLEOTIDE SEQUENCE [LARGE SCALE GENOMIC DNA]</scope>
</reference>
<protein>
    <submittedName>
        <fullName evidence="1">Uncharacterized protein</fullName>
    </submittedName>
</protein>